<protein>
    <submittedName>
        <fullName evidence="4">Uncharacterized protein</fullName>
    </submittedName>
</protein>
<feature type="domain" description="Myb-like" evidence="2">
    <location>
        <begin position="81"/>
        <end position="132"/>
    </location>
</feature>
<proteinExistence type="predicted"/>
<dbReference type="GO" id="GO:0000978">
    <property type="term" value="F:RNA polymerase II cis-regulatory region sequence-specific DNA binding"/>
    <property type="evidence" value="ECO:0007669"/>
    <property type="project" value="TreeGrafter"/>
</dbReference>
<dbReference type="EMBL" id="JAWHQM010000008">
    <property type="protein sequence ID" value="KAK5628282.1"/>
    <property type="molecule type" value="Genomic_DNA"/>
</dbReference>
<dbReference type="PROSITE" id="PS50090">
    <property type="entry name" value="MYB_LIKE"/>
    <property type="match status" value="3"/>
</dbReference>
<evidence type="ECO:0000256" key="1">
    <source>
        <dbReference type="SAM" id="MobiDB-lite"/>
    </source>
</evidence>
<sequence>MQPLLWRNLAKSVPGRTNKDCRRRWWNTLAGNTAKGPWSESEDERLIHAVGTYGAQWTQVAAAVGTRHSDQCSSHWTQVLDPDINHSDFTLDEDRRLLQAVKSQGTNWTGISIHHTPRRTTLALKNRYAALQTRLTTDCMGDDSYSSRADVLSAPTTTPFIPVNMSNRYIGQDEADDSFDESLDSYGLGAQTQYSSPEIILSPISPASHNDLTSQRTKKRSITSIESPIFDPKEKRVLSTKNFQSEARDASHSSINTDFAQYGVDVQGLFNRKGNLIDLEDSSMEGSPTCADGRPSQLRKDHASSLRKYSIHHAKSPVLVYTTNDNNHLDATFDATHPGVHGVQRSSSEAHPTIISTGTFELPNQVL</sequence>
<feature type="region of interest" description="Disordered" evidence="1">
    <location>
        <begin position="201"/>
        <end position="224"/>
    </location>
</feature>
<feature type="domain" description="HTH myb-type" evidence="3">
    <location>
        <begin position="35"/>
        <end position="84"/>
    </location>
</feature>
<evidence type="ECO:0000313" key="4">
    <source>
        <dbReference type="EMBL" id="KAK5628282.1"/>
    </source>
</evidence>
<feature type="domain" description="Myb-like" evidence="2">
    <location>
        <begin position="6"/>
        <end position="29"/>
    </location>
</feature>
<dbReference type="GO" id="GO:0045944">
    <property type="term" value="P:positive regulation of transcription by RNA polymerase II"/>
    <property type="evidence" value="ECO:0007669"/>
    <property type="project" value="TreeGrafter"/>
</dbReference>
<comment type="caution">
    <text evidence="4">The sequence shown here is derived from an EMBL/GenBank/DDBJ whole genome shotgun (WGS) entry which is preliminary data.</text>
</comment>
<evidence type="ECO:0000259" key="3">
    <source>
        <dbReference type="PROSITE" id="PS51294"/>
    </source>
</evidence>
<dbReference type="PANTHER" id="PTHR45614:SF265">
    <property type="entry name" value="MYB-LIKE DOMAIN-CONTAINING PROTEIN-RELATED"/>
    <property type="match status" value="1"/>
</dbReference>
<dbReference type="SUPFAM" id="SSF46689">
    <property type="entry name" value="Homeodomain-like"/>
    <property type="match status" value="2"/>
</dbReference>
<dbReference type="SMART" id="SM00717">
    <property type="entry name" value="SANT"/>
    <property type="match status" value="2"/>
</dbReference>
<dbReference type="InterPro" id="IPR050560">
    <property type="entry name" value="MYB_TF"/>
</dbReference>
<dbReference type="CDD" id="cd00167">
    <property type="entry name" value="SANT"/>
    <property type="match status" value="3"/>
</dbReference>
<keyword evidence="5" id="KW-1185">Reference proteome</keyword>
<dbReference type="Pfam" id="PF13921">
    <property type="entry name" value="Myb_DNA-bind_6"/>
    <property type="match status" value="1"/>
</dbReference>
<dbReference type="Proteomes" id="UP001305414">
    <property type="component" value="Unassembled WGS sequence"/>
</dbReference>
<dbReference type="PANTHER" id="PTHR45614">
    <property type="entry name" value="MYB PROTEIN-RELATED"/>
    <property type="match status" value="1"/>
</dbReference>
<name>A0AAN7Z3Z9_9PEZI</name>
<dbReference type="InterPro" id="IPR017930">
    <property type="entry name" value="Myb_dom"/>
</dbReference>
<evidence type="ECO:0000259" key="2">
    <source>
        <dbReference type="PROSITE" id="PS50090"/>
    </source>
</evidence>
<evidence type="ECO:0000313" key="5">
    <source>
        <dbReference type="Proteomes" id="UP001305414"/>
    </source>
</evidence>
<dbReference type="InterPro" id="IPR009057">
    <property type="entry name" value="Homeodomain-like_sf"/>
</dbReference>
<dbReference type="GO" id="GO:0000981">
    <property type="term" value="F:DNA-binding transcription factor activity, RNA polymerase II-specific"/>
    <property type="evidence" value="ECO:0007669"/>
    <property type="project" value="TreeGrafter"/>
</dbReference>
<accession>A0AAN7Z3Z9</accession>
<dbReference type="InterPro" id="IPR001005">
    <property type="entry name" value="SANT/Myb"/>
</dbReference>
<feature type="domain" description="HTH myb-type" evidence="3">
    <location>
        <begin position="1"/>
        <end position="33"/>
    </location>
</feature>
<dbReference type="Gene3D" id="1.10.10.60">
    <property type="entry name" value="Homeodomain-like"/>
    <property type="match status" value="3"/>
</dbReference>
<reference evidence="4 5" key="1">
    <citation type="submission" date="2023-10" db="EMBL/GenBank/DDBJ databases">
        <title>Draft genome sequence of Xylaria bambusicola isolate GMP-LS, the root and basal stem rot pathogen of sugarcane in Indonesia.</title>
        <authorList>
            <person name="Selvaraj P."/>
            <person name="Muralishankar V."/>
            <person name="Muruganantham S."/>
            <person name="Sp S."/>
            <person name="Haryani S."/>
            <person name="Lau K.J.X."/>
            <person name="Naqvi N.I."/>
        </authorList>
    </citation>
    <scope>NUCLEOTIDE SEQUENCE [LARGE SCALE GENOMIC DNA]</scope>
    <source>
        <strain evidence="4">GMP-LS</strain>
    </source>
</reference>
<gene>
    <name evidence="4" type="ORF">RRF57_003997</name>
</gene>
<organism evidence="4 5">
    <name type="scientific">Xylaria bambusicola</name>
    <dbReference type="NCBI Taxonomy" id="326684"/>
    <lineage>
        <taxon>Eukaryota</taxon>
        <taxon>Fungi</taxon>
        <taxon>Dikarya</taxon>
        <taxon>Ascomycota</taxon>
        <taxon>Pezizomycotina</taxon>
        <taxon>Sordariomycetes</taxon>
        <taxon>Xylariomycetidae</taxon>
        <taxon>Xylariales</taxon>
        <taxon>Xylariaceae</taxon>
        <taxon>Xylaria</taxon>
    </lineage>
</organism>
<dbReference type="PROSITE" id="PS51294">
    <property type="entry name" value="HTH_MYB"/>
    <property type="match status" value="2"/>
</dbReference>
<feature type="domain" description="Myb-like" evidence="2">
    <location>
        <begin position="30"/>
        <end position="80"/>
    </location>
</feature>
<dbReference type="AlphaFoldDB" id="A0AAN7Z3Z9"/>
<dbReference type="GO" id="GO:0000278">
    <property type="term" value="P:mitotic cell cycle"/>
    <property type="evidence" value="ECO:0007669"/>
    <property type="project" value="TreeGrafter"/>
</dbReference>
<dbReference type="GO" id="GO:0005634">
    <property type="term" value="C:nucleus"/>
    <property type="evidence" value="ECO:0007669"/>
    <property type="project" value="TreeGrafter"/>
</dbReference>